<evidence type="ECO:0000256" key="5">
    <source>
        <dbReference type="ARBA" id="ARBA00045246"/>
    </source>
</evidence>
<feature type="signal peptide" evidence="7">
    <location>
        <begin position="1"/>
        <end position="25"/>
    </location>
</feature>
<feature type="domain" description="Thioredoxin" evidence="8">
    <location>
        <begin position="132"/>
        <end position="255"/>
    </location>
</feature>
<accession>A0A9P6CQL2</accession>
<evidence type="ECO:0000256" key="4">
    <source>
        <dbReference type="ARBA" id="ARBA00023136"/>
    </source>
</evidence>
<evidence type="ECO:0000313" key="9">
    <source>
        <dbReference type="EMBL" id="KAF9468758.1"/>
    </source>
</evidence>
<dbReference type="InterPro" id="IPR052250">
    <property type="entry name" value="PDI_TMX3"/>
</dbReference>
<gene>
    <name evidence="9" type="ORF">BDZ94DRAFT_1207728</name>
</gene>
<comment type="subcellular location">
    <subcellularLocation>
        <location evidence="1">Endoplasmic reticulum membrane</location>
        <topology evidence="1">Single-pass membrane protein</topology>
    </subcellularLocation>
</comment>
<evidence type="ECO:0000256" key="2">
    <source>
        <dbReference type="ARBA" id="ARBA00022692"/>
    </source>
</evidence>
<evidence type="ECO:0000313" key="10">
    <source>
        <dbReference type="Proteomes" id="UP000807353"/>
    </source>
</evidence>
<dbReference type="AlphaFoldDB" id="A0A9P6CQL2"/>
<dbReference type="InterPro" id="IPR017937">
    <property type="entry name" value="Thioredoxin_CS"/>
</dbReference>
<dbReference type="PANTHER" id="PTHR46426">
    <property type="entry name" value="PROTEIN DISULFIDE-ISOMERASE TMX3"/>
    <property type="match status" value="1"/>
</dbReference>
<dbReference type="Proteomes" id="UP000807353">
    <property type="component" value="Unassembled WGS sequence"/>
</dbReference>
<feature type="domain" description="Thioredoxin" evidence="8">
    <location>
        <begin position="10"/>
        <end position="131"/>
    </location>
</feature>
<comment type="function">
    <text evidence="5">Probable disulfide isomerase, which participates in the folding of proteins containing disulfide bonds. May act as a dithiol oxidase. Acts as a regulator of endoplasmic reticulum-mitochondria contact sites via its ability to regulate redox signals.</text>
</comment>
<evidence type="ECO:0000256" key="7">
    <source>
        <dbReference type="SAM" id="SignalP"/>
    </source>
</evidence>
<dbReference type="GO" id="GO:0005789">
    <property type="term" value="C:endoplasmic reticulum membrane"/>
    <property type="evidence" value="ECO:0007669"/>
    <property type="project" value="UniProtKB-SubCell"/>
</dbReference>
<evidence type="ECO:0000256" key="1">
    <source>
        <dbReference type="ARBA" id="ARBA00004389"/>
    </source>
</evidence>
<dbReference type="OrthoDB" id="72053at2759"/>
<name>A0A9P6CQL2_9AGAR</name>
<comment type="caution">
    <text evidence="9">The sequence shown here is derived from an EMBL/GenBank/DDBJ whole genome shotgun (WGS) entry which is preliminary data.</text>
</comment>
<sequence>MHLLNVFRELPISLVLTFLALTSSALPVHSTQLTPANFRETVSVGLWFIEHFSPHCVHCQSFAPTWEKLIGETERNAPAVRLAQVNCALYGDFCSESGIKGYPTLTMYFNGAPIEKYKGNRHLDDLEIFIKRHVDSMAPEPQAIRSFNTEGEVVNLTPDTFTNHLSKGPMFVKFFAPWCGHCKKLAPVWKQLGRHMQNKLTIAQVNCDDHGGLCKLYGVQGYPMLLYLGTGGLRSEYNGSRKLHALKAFSEKASAEGLQAIKSSQLSELVAQNEVVYLLLHSATDKEIMDMVRRAAGPLLGSPVIFTSSDPNLLSQFSIPQTSTWALVAFKDHDIQTPSSIIHERISSEKKLTTWLLSHRLSTIVELNQDTFQQVMNAPQEPLVVIAAVTKEVTDKVKERFKEIGKKWRIRTSGSGTTHGRDIVFSWMDSERWSDWMKSMYGISKDASHDETLDEVHVIIADHKRLIYYDNDLSESRIKITSTATLFPAIEAAAAGKLRFKHSENFVERMARYLNTKMTAAETYIITYPFRTVVLVLLVIALIIWGLKKLVADDIPADRDPRAKADRID</sequence>
<dbReference type="PROSITE" id="PS51352">
    <property type="entry name" value="THIOREDOXIN_2"/>
    <property type="match status" value="2"/>
</dbReference>
<keyword evidence="3 6" id="KW-1133">Transmembrane helix</keyword>
<dbReference type="SUPFAM" id="SSF52833">
    <property type="entry name" value="Thioredoxin-like"/>
    <property type="match status" value="2"/>
</dbReference>
<dbReference type="PROSITE" id="PS00194">
    <property type="entry name" value="THIOREDOXIN_1"/>
    <property type="match status" value="1"/>
</dbReference>
<dbReference type="Gene3D" id="3.40.30.10">
    <property type="entry name" value="Glutaredoxin"/>
    <property type="match status" value="3"/>
</dbReference>
<dbReference type="Pfam" id="PF13848">
    <property type="entry name" value="Thioredoxin_6"/>
    <property type="match status" value="1"/>
</dbReference>
<evidence type="ECO:0000256" key="3">
    <source>
        <dbReference type="ARBA" id="ARBA00022989"/>
    </source>
</evidence>
<protein>
    <submittedName>
        <fullName evidence="9">Protein disulfide isomerase</fullName>
    </submittedName>
</protein>
<keyword evidence="10" id="KW-1185">Reference proteome</keyword>
<dbReference type="Pfam" id="PF00085">
    <property type="entry name" value="Thioredoxin"/>
    <property type="match status" value="2"/>
</dbReference>
<feature type="transmembrane region" description="Helical" evidence="6">
    <location>
        <begin position="528"/>
        <end position="547"/>
    </location>
</feature>
<evidence type="ECO:0000256" key="6">
    <source>
        <dbReference type="SAM" id="Phobius"/>
    </source>
</evidence>
<keyword evidence="9" id="KW-0413">Isomerase</keyword>
<keyword evidence="4 6" id="KW-0472">Membrane</keyword>
<organism evidence="9 10">
    <name type="scientific">Collybia nuda</name>
    <dbReference type="NCBI Taxonomy" id="64659"/>
    <lineage>
        <taxon>Eukaryota</taxon>
        <taxon>Fungi</taxon>
        <taxon>Dikarya</taxon>
        <taxon>Basidiomycota</taxon>
        <taxon>Agaricomycotina</taxon>
        <taxon>Agaricomycetes</taxon>
        <taxon>Agaricomycetidae</taxon>
        <taxon>Agaricales</taxon>
        <taxon>Tricholomatineae</taxon>
        <taxon>Clitocybaceae</taxon>
        <taxon>Collybia</taxon>
    </lineage>
</organism>
<dbReference type="GO" id="GO:0016853">
    <property type="term" value="F:isomerase activity"/>
    <property type="evidence" value="ECO:0007669"/>
    <property type="project" value="UniProtKB-KW"/>
</dbReference>
<proteinExistence type="predicted"/>
<dbReference type="PANTHER" id="PTHR46426:SF1">
    <property type="entry name" value="PROTEIN DISULFIDE-ISOMERASE TMX3"/>
    <property type="match status" value="1"/>
</dbReference>
<keyword evidence="7" id="KW-0732">Signal</keyword>
<dbReference type="InterPro" id="IPR013766">
    <property type="entry name" value="Thioredoxin_domain"/>
</dbReference>
<evidence type="ECO:0000259" key="8">
    <source>
        <dbReference type="PROSITE" id="PS51352"/>
    </source>
</evidence>
<dbReference type="InterPro" id="IPR036249">
    <property type="entry name" value="Thioredoxin-like_sf"/>
</dbReference>
<dbReference type="EMBL" id="MU150231">
    <property type="protein sequence ID" value="KAF9468758.1"/>
    <property type="molecule type" value="Genomic_DNA"/>
</dbReference>
<feature type="chain" id="PRO_5040157537" evidence="7">
    <location>
        <begin position="26"/>
        <end position="569"/>
    </location>
</feature>
<reference evidence="9" key="1">
    <citation type="submission" date="2020-11" db="EMBL/GenBank/DDBJ databases">
        <authorList>
            <consortium name="DOE Joint Genome Institute"/>
            <person name="Ahrendt S."/>
            <person name="Riley R."/>
            <person name="Andreopoulos W."/>
            <person name="Labutti K."/>
            <person name="Pangilinan J."/>
            <person name="Ruiz-Duenas F.J."/>
            <person name="Barrasa J.M."/>
            <person name="Sanchez-Garcia M."/>
            <person name="Camarero S."/>
            <person name="Miyauchi S."/>
            <person name="Serrano A."/>
            <person name="Linde D."/>
            <person name="Babiker R."/>
            <person name="Drula E."/>
            <person name="Ayuso-Fernandez I."/>
            <person name="Pacheco R."/>
            <person name="Padilla G."/>
            <person name="Ferreira P."/>
            <person name="Barriuso J."/>
            <person name="Kellner H."/>
            <person name="Castanera R."/>
            <person name="Alfaro M."/>
            <person name="Ramirez L."/>
            <person name="Pisabarro A.G."/>
            <person name="Kuo A."/>
            <person name="Tritt A."/>
            <person name="Lipzen A."/>
            <person name="He G."/>
            <person name="Yan M."/>
            <person name="Ng V."/>
            <person name="Cullen D."/>
            <person name="Martin F."/>
            <person name="Rosso M.-N."/>
            <person name="Henrissat B."/>
            <person name="Hibbett D."/>
            <person name="Martinez A.T."/>
            <person name="Grigoriev I.V."/>
        </authorList>
    </citation>
    <scope>NUCLEOTIDE SEQUENCE</scope>
    <source>
        <strain evidence="9">CBS 247.69</strain>
    </source>
</reference>
<keyword evidence="2 6" id="KW-0812">Transmembrane</keyword>